<organism evidence="2 3">
    <name type="scientific">Nitrosomonas nitrosa</name>
    <dbReference type="NCBI Taxonomy" id="52442"/>
    <lineage>
        <taxon>Bacteria</taxon>
        <taxon>Pseudomonadati</taxon>
        <taxon>Pseudomonadota</taxon>
        <taxon>Betaproteobacteria</taxon>
        <taxon>Nitrosomonadales</taxon>
        <taxon>Nitrosomonadaceae</taxon>
        <taxon>Nitrosomonas</taxon>
    </lineage>
</organism>
<evidence type="ECO:0000313" key="2">
    <source>
        <dbReference type="EMBL" id="CAE6518972.1"/>
    </source>
</evidence>
<evidence type="ECO:0000313" key="3">
    <source>
        <dbReference type="Proteomes" id="UP000601736"/>
    </source>
</evidence>
<dbReference type="Proteomes" id="UP000601736">
    <property type="component" value="Unassembled WGS sequence"/>
</dbReference>
<feature type="domain" description="STAND NTPase 4 small alpha/beta" evidence="1">
    <location>
        <begin position="508"/>
        <end position="563"/>
    </location>
</feature>
<name>A0A8H8Z238_9PROT</name>
<dbReference type="Pfam" id="PF24406">
    <property type="entry name" value="nSTAND_NTPase4"/>
    <property type="match status" value="1"/>
</dbReference>
<reference evidence="2" key="1">
    <citation type="submission" date="2021-02" db="EMBL/GenBank/DDBJ databases">
        <authorList>
            <person name="Han P."/>
        </authorList>
    </citation>
    <scope>NUCLEOTIDE SEQUENCE</scope>
    <source>
        <strain evidence="2">Nitrosomonas nitrosa 18-3D</strain>
    </source>
</reference>
<dbReference type="AlphaFoldDB" id="A0A8H8Z238"/>
<evidence type="ECO:0000259" key="1">
    <source>
        <dbReference type="Pfam" id="PF24406"/>
    </source>
</evidence>
<accession>A0A8H8Z238</accession>
<proteinExistence type="predicted"/>
<dbReference type="EMBL" id="CAJNAP010000055">
    <property type="protein sequence ID" value="CAE6518972.1"/>
    <property type="molecule type" value="Genomic_DNA"/>
</dbReference>
<gene>
    <name evidence="2" type="ORF">NMYAN_90093</name>
</gene>
<sequence>MKLYKIFLASPGDTETERKLANDVVSEINKTIGSRNHFRLELLKWENNTYPTFGEDVQDIINKQIGSDYQIFVGIMWKKFGTPTKRAGSGTAEEFELAYNRYVKTKDIQIMFYFNNSPIPQDADFEQFQNVKNFKKKLEALGGYCCSYDTPKSFEKLLREHLTSYLLDIKESANPVTQNEAKPYQKVIPEIKASFKDFLNDIEAQFAHSKIDDLRLEDIYIAPDLKDLKDLNNSKKSNSTKVTNLDKLSDVIDVNGIKYVLLGNDSSGKSASSKYLFVKYFNLGFYPVLLNGLDIGNNIRIEVLKNLIETKILEQYEYSFKLNEIDSNRIILIIDDFHRATKGKNRYWPALMKNIENEFLHIVVTGNTLMPIENLNKQDPLENFKLFVILEFGPKFRYQLVNKWNTLGIEARFLDQNELLRKNDLAVSHIQAIIGRNYIPSYPFYLLAILQAMESGNVQNPNYSIHGFYYEVLINECFSKAIKDKKEISLYYNYLTQLCFHLFTLGVKELSIEEFESFHNYYCEKHDLTYKKEAILETFDTAKLLYVNNKVYIKEKYVYFFFVAKYIANEIANKFEIREIVTKMSQRAFRDEYASIIMFVTHLSKDTFIINELIRNANAIFSESHIAKLQDDINSINQLVEDLPEQILEIVDVKKKRDDELAEEEEIERLEKELEKEPSNYDNFTLDDDLSTIDFFAKITLALKTIDILGQIAKKHWGEINGEQKLNLVMATYNLGLRTLDFYLKLLQRNSKDIVEHIGQLIEKKHFKDRYSLKQNIDETARNFVFRLCFMSSFGITKRVANAIGYDKLKNSFEKALIAQPYNSIKLIDLAIKLGYSSISNHIDLIDEYKNNMDKNKLSLIVLQNIVIDYMYMFDTDYKTKDRLCNKLGISVQEQLKIDSTSTVKKKKIFRA</sequence>
<dbReference type="InterPro" id="IPR057123">
    <property type="entry name" value="STAND_NTPase4_dom"/>
</dbReference>
<dbReference type="RefSeq" id="WP_204800488.1">
    <property type="nucleotide sequence ID" value="NZ_CAJNAP010000055.1"/>
</dbReference>
<protein>
    <recommendedName>
        <fullName evidence="1">STAND NTPase 4 small alpha/beta domain-containing protein</fullName>
    </recommendedName>
</protein>
<comment type="caution">
    <text evidence="2">The sequence shown here is derived from an EMBL/GenBank/DDBJ whole genome shotgun (WGS) entry which is preliminary data.</text>
</comment>